<name>A0A383CMU1_9ZZZZ</name>
<dbReference type="GO" id="GO:0005524">
    <property type="term" value="F:ATP binding"/>
    <property type="evidence" value="ECO:0007669"/>
    <property type="project" value="TreeGrafter"/>
</dbReference>
<organism evidence="2">
    <name type="scientific">marine metagenome</name>
    <dbReference type="NCBI Taxonomy" id="408172"/>
    <lineage>
        <taxon>unclassified sequences</taxon>
        <taxon>metagenomes</taxon>
        <taxon>ecological metagenomes</taxon>
    </lineage>
</organism>
<dbReference type="GO" id="GO:0009898">
    <property type="term" value="C:cytoplasmic side of plasma membrane"/>
    <property type="evidence" value="ECO:0007669"/>
    <property type="project" value="TreeGrafter"/>
</dbReference>
<dbReference type="GO" id="GO:0051782">
    <property type="term" value="P:negative regulation of cell division"/>
    <property type="evidence" value="ECO:0007669"/>
    <property type="project" value="TreeGrafter"/>
</dbReference>
<dbReference type="GO" id="GO:0016887">
    <property type="term" value="F:ATP hydrolysis activity"/>
    <property type="evidence" value="ECO:0007669"/>
    <property type="project" value="TreeGrafter"/>
</dbReference>
<dbReference type="Pfam" id="PF01656">
    <property type="entry name" value="CbiA"/>
    <property type="match status" value="1"/>
</dbReference>
<evidence type="ECO:0000259" key="1">
    <source>
        <dbReference type="Pfam" id="PF01656"/>
    </source>
</evidence>
<evidence type="ECO:0000313" key="2">
    <source>
        <dbReference type="EMBL" id="SVE33532.1"/>
    </source>
</evidence>
<dbReference type="InterPro" id="IPR002586">
    <property type="entry name" value="CobQ/CobB/MinD/ParA_Nub-bd_dom"/>
</dbReference>
<proteinExistence type="predicted"/>
<feature type="domain" description="CobQ/CobB/MinD/ParA nucleotide binding" evidence="1">
    <location>
        <begin position="36"/>
        <end position="79"/>
    </location>
</feature>
<protein>
    <recommendedName>
        <fullName evidence="1">CobQ/CobB/MinD/ParA nucleotide binding domain-containing protein</fullName>
    </recommendedName>
</protein>
<feature type="non-terminal residue" evidence="2">
    <location>
        <position position="135"/>
    </location>
</feature>
<dbReference type="SUPFAM" id="SSF52540">
    <property type="entry name" value="P-loop containing nucleoside triphosphate hydrolases"/>
    <property type="match status" value="1"/>
</dbReference>
<dbReference type="GO" id="GO:0005829">
    <property type="term" value="C:cytosol"/>
    <property type="evidence" value="ECO:0007669"/>
    <property type="project" value="TreeGrafter"/>
</dbReference>
<dbReference type="Gene3D" id="3.40.50.300">
    <property type="entry name" value="P-loop containing nucleotide triphosphate hydrolases"/>
    <property type="match status" value="1"/>
</dbReference>
<dbReference type="PANTHER" id="PTHR43384">
    <property type="entry name" value="SEPTUM SITE-DETERMINING PROTEIN MIND HOMOLOG, CHLOROPLASTIC-RELATED"/>
    <property type="match status" value="1"/>
</dbReference>
<dbReference type="PANTHER" id="PTHR43384:SF10">
    <property type="entry name" value="ATPASE INVOLVED IN CHROMOSOME PARTITIONING, PARA_MIND FAMILY"/>
    <property type="match status" value="1"/>
</dbReference>
<dbReference type="AlphaFoldDB" id="A0A383CMU1"/>
<dbReference type="EMBL" id="UINC01210186">
    <property type="protein sequence ID" value="SVE33532.1"/>
    <property type="molecule type" value="Genomic_DNA"/>
</dbReference>
<accession>A0A383CMU1</accession>
<sequence>MTLRLEIEAKPERPAASPSNVIVLDSKVPDTIIWPVAGGKGGTGKSTLAANMGVGLALLGYKVIVVDGDLGGADLHLFFDQVSPPKSLSTFLTREVGTLRDVLLPTPNENLRIICGGSELVGMANLSYTAKAKLI</sequence>
<gene>
    <name evidence="2" type="ORF">METZ01_LOCUS486386</name>
</gene>
<reference evidence="2" key="1">
    <citation type="submission" date="2018-05" db="EMBL/GenBank/DDBJ databases">
        <authorList>
            <person name="Lanie J.A."/>
            <person name="Ng W.-L."/>
            <person name="Kazmierczak K.M."/>
            <person name="Andrzejewski T.M."/>
            <person name="Davidsen T.M."/>
            <person name="Wayne K.J."/>
            <person name="Tettelin H."/>
            <person name="Glass J.I."/>
            <person name="Rusch D."/>
            <person name="Podicherti R."/>
            <person name="Tsui H.-C.T."/>
            <person name="Winkler M.E."/>
        </authorList>
    </citation>
    <scope>NUCLEOTIDE SEQUENCE</scope>
</reference>
<dbReference type="InterPro" id="IPR027417">
    <property type="entry name" value="P-loop_NTPase"/>
</dbReference>
<dbReference type="InterPro" id="IPR050625">
    <property type="entry name" value="ParA/MinD_ATPase"/>
</dbReference>